<dbReference type="OrthoDB" id="9809782at2"/>
<feature type="transmembrane region" description="Helical" evidence="1">
    <location>
        <begin position="145"/>
        <end position="163"/>
    </location>
</feature>
<evidence type="ECO:0000313" key="5">
    <source>
        <dbReference type="Proteomes" id="UP000317289"/>
    </source>
</evidence>
<feature type="domain" description="Acyltransferase 3" evidence="2">
    <location>
        <begin position="7"/>
        <end position="302"/>
    </location>
</feature>
<organism evidence="4 5">
    <name type="scientific">Flavobacterium resistens</name>
    <dbReference type="NCBI Taxonomy" id="443612"/>
    <lineage>
        <taxon>Bacteria</taxon>
        <taxon>Pseudomonadati</taxon>
        <taxon>Bacteroidota</taxon>
        <taxon>Flavobacteriia</taxon>
        <taxon>Flavobacteriales</taxon>
        <taxon>Flavobacteriaceae</taxon>
        <taxon>Flavobacterium</taxon>
    </lineage>
</organism>
<evidence type="ECO:0000256" key="1">
    <source>
        <dbReference type="SAM" id="Phobius"/>
    </source>
</evidence>
<evidence type="ECO:0000313" key="6">
    <source>
        <dbReference type="Proteomes" id="UP000468990"/>
    </source>
</evidence>
<dbReference type="Pfam" id="PF01757">
    <property type="entry name" value="Acyl_transf_3"/>
    <property type="match status" value="1"/>
</dbReference>
<dbReference type="EMBL" id="FXTA01000003">
    <property type="protein sequence ID" value="SMO75250.1"/>
    <property type="molecule type" value="Genomic_DNA"/>
</dbReference>
<evidence type="ECO:0000313" key="3">
    <source>
        <dbReference type="EMBL" id="MRX68163.1"/>
    </source>
</evidence>
<evidence type="ECO:0000313" key="4">
    <source>
        <dbReference type="EMBL" id="SMO75250.1"/>
    </source>
</evidence>
<keyword evidence="1" id="KW-0812">Transmembrane</keyword>
<feature type="transmembrane region" description="Helical" evidence="1">
    <location>
        <begin position="175"/>
        <end position="195"/>
    </location>
</feature>
<dbReference type="InterPro" id="IPR052734">
    <property type="entry name" value="Nod_factor_acetyltransferase"/>
</dbReference>
<name>A0A521DWJ8_9FLAO</name>
<dbReference type="PANTHER" id="PTHR37312">
    <property type="entry name" value="MEMBRANE-BOUND ACYLTRANSFERASE YKRP-RELATED"/>
    <property type="match status" value="1"/>
</dbReference>
<feature type="transmembrane region" description="Helical" evidence="1">
    <location>
        <begin position="222"/>
        <end position="244"/>
    </location>
</feature>
<feature type="transmembrane region" description="Helical" evidence="1">
    <location>
        <begin position="12"/>
        <end position="30"/>
    </location>
</feature>
<keyword evidence="1" id="KW-0472">Membrane</keyword>
<feature type="transmembrane region" description="Helical" evidence="1">
    <location>
        <begin position="287"/>
        <end position="306"/>
    </location>
</feature>
<keyword evidence="3" id="KW-0012">Acyltransferase</keyword>
<protein>
    <submittedName>
        <fullName evidence="3">Acyltransferase family protein</fullName>
    </submittedName>
    <submittedName>
        <fullName evidence="4">Fucose 4-O-acetylase</fullName>
    </submittedName>
</protein>
<dbReference type="RefSeq" id="WP_142451221.1">
    <property type="nucleotide sequence ID" value="NZ_FXTA01000003.1"/>
</dbReference>
<feature type="transmembrane region" description="Helical" evidence="1">
    <location>
        <begin position="94"/>
        <end position="112"/>
    </location>
</feature>
<keyword evidence="6" id="KW-1185">Reference proteome</keyword>
<sequence>MEQKQRNAFFDNFKAFLIIVVVLGHILEIFLNKKVILDVYKVIYAFHMPAFVFIAGYFSKNIEKQEGGLFFDFLIPYFVFNSFFQILLWRTMEINIFEPIYAYWFLLSMFFWKSSLKKIVNIRFIILISVLISLYAGFFSDVSRYLSVSRTLIFFPYFLAGYFCSQEIITKIKSLPRFIGFVSFFCATLILMYFFDRFNVPAEILKGADSYGKLELAPVMGLLTRLILIFIASAFIFSLINLIPEKKLKITYIGKNTLVIYLFHPFFILIIQKFSELLIYQNVYVEIILYIALAILISLVLSIPIISKMYNVFFSKILKILKKNNPIKFGT</sequence>
<keyword evidence="1" id="KW-1133">Transmembrane helix</keyword>
<proteinExistence type="predicted"/>
<dbReference type="InterPro" id="IPR002656">
    <property type="entry name" value="Acyl_transf_3_dom"/>
</dbReference>
<feature type="transmembrane region" description="Helical" evidence="1">
    <location>
        <begin position="70"/>
        <end position="88"/>
    </location>
</feature>
<feature type="transmembrane region" description="Helical" evidence="1">
    <location>
        <begin position="256"/>
        <end position="275"/>
    </location>
</feature>
<feature type="transmembrane region" description="Helical" evidence="1">
    <location>
        <begin position="42"/>
        <end position="58"/>
    </location>
</feature>
<keyword evidence="3" id="KW-0808">Transferase</keyword>
<dbReference type="EMBL" id="WKKG01000004">
    <property type="protein sequence ID" value="MRX68163.1"/>
    <property type="molecule type" value="Genomic_DNA"/>
</dbReference>
<dbReference type="GO" id="GO:0016747">
    <property type="term" value="F:acyltransferase activity, transferring groups other than amino-acyl groups"/>
    <property type="evidence" value="ECO:0007669"/>
    <property type="project" value="InterPro"/>
</dbReference>
<reference evidence="4 5" key="1">
    <citation type="submission" date="2017-05" db="EMBL/GenBank/DDBJ databases">
        <authorList>
            <person name="Varghese N."/>
            <person name="Submissions S."/>
        </authorList>
    </citation>
    <scope>NUCLEOTIDE SEQUENCE [LARGE SCALE GENOMIC DNA]</scope>
    <source>
        <strain evidence="4 5">DSM 19382</strain>
    </source>
</reference>
<feature type="transmembrane region" description="Helical" evidence="1">
    <location>
        <begin position="119"/>
        <end position="139"/>
    </location>
</feature>
<dbReference type="Proteomes" id="UP000317289">
    <property type="component" value="Unassembled WGS sequence"/>
</dbReference>
<dbReference type="Proteomes" id="UP000468990">
    <property type="component" value="Unassembled WGS sequence"/>
</dbReference>
<accession>A0A521DWJ8</accession>
<dbReference type="PANTHER" id="PTHR37312:SF1">
    <property type="entry name" value="MEMBRANE-BOUND ACYLTRANSFERASE YKRP-RELATED"/>
    <property type="match status" value="1"/>
</dbReference>
<evidence type="ECO:0000259" key="2">
    <source>
        <dbReference type="Pfam" id="PF01757"/>
    </source>
</evidence>
<gene>
    <name evidence="3" type="ORF">GJU42_09360</name>
    <name evidence="4" type="ORF">SAMN06265349_103589</name>
</gene>
<reference evidence="3 6" key="2">
    <citation type="submission" date="2019-11" db="EMBL/GenBank/DDBJ databases">
        <title>Flavobacterium resistens genome.</title>
        <authorList>
            <person name="Wilson V.M."/>
            <person name="Newman J.D."/>
        </authorList>
    </citation>
    <scope>NUCLEOTIDE SEQUENCE [LARGE SCALE GENOMIC DNA]</scope>
    <source>
        <strain evidence="3 6">DSM 19382</strain>
    </source>
</reference>
<dbReference type="AlphaFoldDB" id="A0A521DWJ8"/>